<proteinExistence type="inferred from homology"/>
<reference evidence="8 9" key="1">
    <citation type="journal article" date="2017" name="Genome Biol. Evol.">
        <title>Comparative Genomic Analysis Identifies a Campylobacter Clade Deficient in Selenium Metabolism.</title>
        <authorList>
            <person name="Miller W.G."/>
            <person name="Yee E."/>
            <person name="Lopes B.S."/>
            <person name="Chapman M.H."/>
            <person name="Huynh S."/>
            <person name="Bono J.L."/>
            <person name="Parker C.T."/>
            <person name="Strachan N.J.C."/>
            <person name="Forbes K.J."/>
        </authorList>
    </citation>
    <scope>NUCLEOTIDE SEQUENCE [LARGE SCALE GENOMIC DNA]</scope>
    <source>
        <strain evidence="8 9">RM8964</strain>
    </source>
</reference>
<dbReference type="EMBL" id="CP018791">
    <property type="protein sequence ID" value="ARR02409.1"/>
    <property type="molecule type" value="Genomic_DNA"/>
</dbReference>
<feature type="domain" description="Multidrug resistance protein MdtA-like barrel-sandwich hybrid" evidence="6">
    <location>
        <begin position="59"/>
        <end position="213"/>
    </location>
</feature>
<gene>
    <name evidence="8" type="primary">macA</name>
    <name evidence="8" type="ORF">CVIC8964_0999</name>
</gene>
<evidence type="ECO:0000256" key="4">
    <source>
        <dbReference type="SAM" id="Phobius"/>
    </source>
</evidence>
<evidence type="ECO:0000259" key="7">
    <source>
        <dbReference type="Pfam" id="PF25975"/>
    </source>
</evidence>
<organism evidence="8 9">
    <name type="scientific">Campylobacter vicugnae</name>
    <dbReference type="NCBI Taxonomy" id="1660076"/>
    <lineage>
        <taxon>Bacteria</taxon>
        <taxon>Pseudomonadati</taxon>
        <taxon>Campylobacterota</taxon>
        <taxon>Epsilonproteobacteria</taxon>
        <taxon>Campylobacterales</taxon>
        <taxon>Campylobacteraceae</taxon>
        <taxon>Campylobacter</taxon>
    </lineage>
</organism>
<accession>A0A1X9T1Z6</accession>
<dbReference type="OrthoDB" id="9784484at2"/>
<dbReference type="InterPro" id="IPR058649">
    <property type="entry name" value="CzcB_C"/>
</dbReference>
<dbReference type="InterPro" id="IPR058625">
    <property type="entry name" value="MdtA-like_BSH"/>
</dbReference>
<name>A0A1X9T1Z6_9BACT</name>
<dbReference type="STRING" id="1660074.CVIC8964_0999"/>
<dbReference type="Pfam" id="PF25975">
    <property type="entry name" value="CzcB_C"/>
    <property type="match status" value="1"/>
</dbReference>
<dbReference type="GO" id="GO:0015562">
    <property type="term" value="F:efflux transmembrane transporter activity"/>
    <property type="evidence" value="ECO:0007669"/>
    <property type="project" value="TreeGrafter"/>
</dbReference>
<feature type="domain" description="CzcB-like C-terminal circularly permuted SH3-like" evidence="7">
    <location>
        <begin position="325"/>
        <end position="374"/>
    </location>
</feature>
<keyword evidence="2 3" id="KW-0175">Coiled coil</keyword>
<evidence type="ECO:0000259" key="6">
    <source>
        <dbReference type="Pfam" id="PF25917"/>
    </source>
</evidence>
<dbReference type="RefSeq" id="WP_086333779.1">
    <property type="nucleotide sequence ID" value="NZ_CP018791.1"/>
</dbReference>
<evidence type="ECO:0000259" key="5">
    <source>
        <dbReference type="Pfam" id="PF25876"/>
    </source>
</evidence>
<dbReference type="PANTHER" id="PTHR30469:SF33">
    <property type="entry name" value="SLR1207 PROTEIN"/>
    <property type="match status" value="1"/>
</dbReference>
<keyword evidence="4" id="KW-1133">Transmembrane helix</keyword>
<dbReference type="NCBIfam" id="TIGR01730">
    <property type="entry name" value="RND_mfp"/>
    <property type="match status" value="1"/>
</dbReference>
<evidence type="ECO:0000313" key="8">
    <source>
        <dbReference type="EMBL" id="ARR02409.1"/>
    </source>
</evidence>
<dbReference type="GO" id="GO:0019898">
    <property type="term" value="C:extrinsic component of membrane"/>
    <property type="evidence" value="ECO:0007669"/>
    <property type="project" value="InterPro"/>
</dbReference>
<evidence type="ECO:0000313" key="9">
    <source>
        <dbReference type="Proteomes" id="UP000194265"/>
    </source>
</evidence>
<dbReference type="InterPro" id="IPR006143">
    <property type="entry name" value="RND_pump_MFP"/>
</dbReference>
<dbReference type="Gene3D" id="2.40.50.100">
    <property type="match status" value="1"/>
</dbReference>
<dbReference type="GO" id="GO:1990961">
    <property type="term" value="P:xenobiotic detoxification by transmembrane export across the plasma membrane"/>
    <property type="evidence" value="ECO:0007669"/>
    <property type="project" value="InterPro"/>
</dbReference>
<feature type="coiled-coil region" evidence="3">
    <location>
        <begin position="99"/>
        <end position="178"/>
    </location>
</feature>
<dbReference type="SUPFAM" id="SSF111369">
    <property type="entry name" value="HlyD-like secretion proteins"/>
    <property type="match status" value="1"/>
</dbReference>
<dbReference type="Gene3D" id="6.10.140.1990">
    <property type="match status" value="1"/>
</dbReference>
<dbReference type="Gene3D" id="2.40.420.20">
    <property type="match status" value="1"/>
</dbReference>
<dbReference type="Pfam" id="PF25876">
    <property type="entry name" value="HH_MFP_RND"/>
    <property type="match status" value="1"/>
</dbReference>
<dbReference type="PANTHER" id="PTHR30469">
    <property type="entry name" value="MULTIDRUG RESISTANCE PROTEIN MDTA"/>
    <property type="match status" value="1"/>
</dbReference>
<keyword evidence="4" id="KW-0812">Transmembrane</keyword>
<feature type="transmembrane region" description="Helical" evidence="4">
    <location>
        <begin position="7"/>
        <end position="25"/>
    </location>
</feature>
<protein>
    <submittedName>
        <fullName evidence="8">Macrolide-specific efflux protein, membrane fusion protein MacA</fullName>
    </submittedName>
</protein>
<dbReference type="Pfam" id="PF25917">
    <property type="entry name" value="BSH_RND"/>
    <property type="match status" value="1"/>
</dbReference>
<evidence type="ECO:0000256" key="2">
    <source>
        <dbReference type="ARBA" id="ARBA00023054"/>
    </source>
</evidence>
<dbReference type="Proteomes" id="UP000194265">
    <property type="component" value="Chromosome"/>
</dbReference>
<dbReference type="AlphaFoldDB" id="A0A1X9T1Z6"/>
<dbReference type="GO" id="GO:0030313">
    <property type="term" value="C:cell envelope"/>
    <property type="evidence" value="ECO:0007669"/>
    <property type="project" value="UniProtKB-SubCell"/>
</dbReference>
<dbReference type="GO" id="GO:1990281">
    <property type="term" value="C:efflux pump complex"/>
    <property type="evidence" value="ECO:0007669"/>
    <property type="project" value="TreeGrafter"/>
</dbReference>
<dbReference type="InterPro" id="IPR058624">
    <property type="entry name" value="MdtA-like_HH"/>
</dbReference>
<sequence>MKISKKLLIITGLIAVSGAVLWWGLKDDEPKDEYITTVVKRGDIIQSVDAVGEVFASNLVDVGAQVSGQIKELYVKVGDKVKAGDKIAQIDSIKQQNTLDQQLAALEILEAKLNSAKISADIALKQYKREQNLAKQNATSQESLENAKDNYSLKLATLKEIQAQIKQTGIEINTAKTNLGYTDIRAPFDGVVVSVPVEVGQTINANQTTPTLVNIADLSKMEIRLQVSEGDIPNIKVGNRVEYSILSNNFKKYNAQISSIDPGLTTLSDGKYSTSNSNSSSTSSSSAVYYYAKVNVDNSDETLRIGMTTENKIIIAENKDVLYLPTMAIKSDKNGKFVFIKNQEEIEQRAITTGITNGINTQIVSGLSEGEEVIYFHLNSASMQNMISNSRRPMMRL</sequence>
<evidence type="ECO:0000256" key="1">
    <source>
        <dbReference type="ARBA" id="ARBA00009477"/>
    </source>
</evidence>
<keyword evidence="4" id="KW-0472">Membrane</keyword>
<evidence type="ECO:0000256" key="3">
    <source>
        <dbReference type="SAM" id="Coils"/>
    </source>
</evidence>
<dbReference type="GO" id="GO:1990195">
    <property type="term" value="C:macrolide transmembrane transporter complex"/>
    <property type="evidence" value="ECO:0007669"/>
    <property type="project" value="InterPro"/>
</dbReference>
<feature type="domain" description="Multidrug resistance protein MdtA-like alpha-helical hairpin" evidence="5">
    <location>
        <begin position="108"/>
        <end position="182"/>
    </location>
</feature>
<dbReference type="InterPro" id="IPR030190">
    <property type="entry name" value="MacA_alpha-hairpin_sf"/>
</dbReference>
<comment type="similarity">
    <text evidence="1">Belongs to the membrane fusion protein (MFP) (TC 8.A.1) family.</text>
</comment>
<dbReference type="Gene3D" id="2.40.30.170">
    <property type="match status" value="1"/>
</dbReference>